<evidence type="ECO:0000313" key="2">
    <source>
        <dbReference type="Proteomes" id="UP000321736"/>
    </source>
</evidence>
<keyword evidence="2" id="KW-1185">Reference proteome</keyword>
<reference evidence="1 2" key="1">
    <citation type="submission" date="2019-07" db="EMBL/GenBank/DDBJ databases">
        <title>Whole genome shotgun sequence of Staphylococcus piscifermentans NBRC 109625.</title>
        <authorList>
            <person name="Hosoyama A."/>
            <person name="Uohara A."/>
            <person name="Ohji S."/>
            <person name="Ichikawa N."/>
        </authorList>
    </citation>
    <scope>NUCLEOTIDE SEQUENCE [LARGE SCALE GENOMIC DNA]</scope>
    <source>
        <strain evidence="1 2">NBRC 109625</strain>
    </source>
</reference>
<comment type="caution">
    <text evidence="1">The sequence shown here is derived from an EMBL/GenBank/DDBJ whole genome shotgun (WGS) entry which is preliminary data.</text>
</comment>
<accession>A0A239UH43</accession>
<proteinExistence type="predicted"/>
<organism evidence="1 2">
    <name type="scientific">Staphylococcus piscifermentans</name>
    <dbReference type="NCBI Taxonomy" id="70258"/>
    <lineage>
        <taxon>Bacteria</taxon>
        <taxon>Bacillati</taxon>
        <taxon>Bacillota</taxon>
        <taxon>Bacilli</taxon>
        <taxon>Bacillales</taxon>
        <taxon>Staphylococcaceae</taxon>
        <taxon>Staphylococcus</taxon>
    </lineage>
</organism>
<name>A0A239UH43_9STAP</name>
<evidence type="ECO:0000313" key="1">
    <source>
        <dbReference type="EMBL" id="GEP85583.1"/>
    </source>
</evidence>
<dbReference type="AlphaFoldDB" id="A0A239UH43"/>
<dbReference type="EMBL" id="BKAR01000034">
    <property type="protein sequence ID" value="GEP85583.1"/>
    <property type="molecule type" value="Genomic_DNA"/>
</dbReference>
<sequence>MNKTLKIVQYTLVVLTLISFLIRLINSNEQVKFWTNITIFVLIICLFIITLIIGKIKGKEHR</sequence>
<dbReference type="Proteomes" id="UP000321736">
    <property type="component" value="Unassembled WGS sequence"/>
</dbReference>
<protein>
    <submittedName>
        <fullName evidence="1">Uncharacterized protein</fullName>
    </submittedName>
</protein>
<gene>
    <name evidence="1" type="ORF">SPI02_21680</name>
</gene>
<dbReference type="RefSeq" id="WP_095106770.1">
    <property type="nucleotide sequence ID" value="NZ_BKAR01000034.1"/>
</dbReference>